<keyword evidence="10" id="KW-0238">DNA-binding</keyword>
<evidence type="ECO:0000256" key="3">
    <source>
        <dbReference type="ARBA" id="ARBA00022553"/>
    </source>
</evidence>
<feature type="domain" description="HTH araC/xylS-type" evidence="13">
    <location>
        <begin position="1357"/>
        <end position="1454"/>
    </location>
</feature>
<keyword evidence="4" id="KW-0808">Transferase</keyword>
<comment type="caution">
    <text evidence="16">The sequence shown here is derived from an EMBL/GenBank/DDBJ whole genome shotgun (WGS) entry which is preliminary data.</text>
</comment>
<dbReference type="PROSITE" id="PS50109">
    <property type="entry name" value="HIS_KIN"/>
    <property type="match status" value="1"/>
</dbReference>
<dbReference type="FunFam" id="3.30.565.10:FF:000037">
    <property type="entry name" value="Hybrid sensor histidine kinase/response regulator"/>
    <property type="match status" value="1"/>
</dbReference>
<accession>A0A2W7NI75</accession>
<feature type="domain" description="Response regulatory" evidence="15">
    <location>
        <begin position="1210"/>
        <end position="1325"/>
    </location>
</feature>
<evidence type="ECO:0000256" key="8">
    <source>
        <dbReference type="ARBA" id="ARBA00023012"/>
    </source>
</evidence>
<evidence type="ECO:0000313" key="16">
    <source>
        <dbReference type="EMBL" id="PZX20141.1"/>
    </source>
</evidence>
<dbReference type="Pfam" id="PF02518">
    <property type="entry name" value="HATPase_c"/>
    <property type="match status" value="1"/>
</dbReference>
<dbReference type="SUPFAM" id="SSF46689">
    <property type="entry name" value="Homeodomain-like"/>
    <property type="match status" value="2"/>
</dbReference>
<dbReference type="SMART" id="SM00387">
    <property type="entry name" value="HATPase_c"/>
    <property type="match status" value="1"/>
</dbReference>
<dbReference type="InterPro" id="IPR003594">
    <property type="entry name" value="HATPase_dom"/>
</dbReference>
<dbReference type="InterPro" id="IPR018062">
    <property type="entry name" value="HTH_AraC-typ_CS"/>
</dbReference>
<dbReference type="InterPro" id="IPR011123">
    <property type="entry name" value="Y_Y_Y"/>
</dbReference>
<dbReference type="SUPFAM" id="SSF52172">
    <property type="entry name" value="CheY-like"/>
    <property type="match status" value="1"/>
</dbReference>
<dbReference type="SMART" id="SM00448">
    <property type="entry name" value="REC"/>
    <property type="match status" value="1"/>
</dbReference>
<dbReference type="EMBL" id="QKZK01000003">
    <property type="protein sequence ID" value="PZX20141.1"/>
    <property type="molecule type" value="Genomic_DNA"/>
</dbReference>
<gene>
    <name evidence="16" type="ORF">LX69_00597</name>
</gene>
<evidence type="ECO:0000256" key="1">
    <source>
        <dbReference type="ARBA" id="ARBA00000085"/>
    </source>
</evidence>
<evidence type="ECO:0000256" key="6">
    <source>
        <dbReference type="ARBA" id="ARBA00022777"/>
    </source>
</evidence>
<dbReference type="Pfam" id="PF07494">
    <property type="entry name" value="Reg_prop"/>
    <property type="match status" value="5"/>
</dbReference>
<dbReference type="Gene3D" id="3.30.565.10">
    <property type="entry name" value="Histidine kinase-like ATPase, C-terminal domain"/>
    <property type="match status" value="1"/>
</dbReference>
<dbReference type="PANTHER" id="PTHR43547:SF2">
    <property type="entry name" value="HYBRID SIGNAL TRANSDUCTION HISTIDINE KINASE C"/>
    <property type="match status" value="1"/>
</dbReference>
<dbReference type="Pfam" id="PF00512">
    <property type="entry name" value="HisKA"/>
    <property type="match status" value="1"/>
</dbReference>
<dbReference type="PROSITE" id="PS00041">
    <property type="entry name" value="HTH_ARAC_FAMILY_1"/>
    <property type="match status" value="1"/>
</dbReference>
<dbReference type="CDD" id="cd00082">
    <property type="entry name" value="HisKA"/>
    <property type="match status" value="1"/>
</dbReference>
<evidence type="ECO:0000256" key="9">
    <source>
        <dbReference type="ARBA" id="ARBA00023015"/>
    </source>
</evidence>
<dbReference type="InterPro" id="IPR003961">
    <property type="entry name" value="FN3_dom"/>
</dbReference>
<dbReference type="Gene3D" id="2.130.10.10">
    <property type="entry name" value="YVTN repeat-like/Quinoprotein amine dehydrogenase"/>
    <property type="match status" value="3"/>
</dbReference>
<dbReference type="PANTHER" id="PTHR43547">
    <property type="entry name" value="TWO-COMPONENT HISTIDINE KINASE"/>
    <property type="match status" value="1"/>
</dbReference>
<evidence type="ECO:0000256" key="4">
    <source>
        <dbReference type="ARBA" id="ARBA00022679"/>
    </source>
</evidence>
<comment type="catalytic activity">
    <reaction evidence="1">
        <text>ATP + protein L-histidine = ADP + protein N-phospho-L-histidine.</text>
        <dbReference type="EC" id="2.7.13.3"/>
    </reaction>
</comment>
<dbReference type="InterPro" id="IPR005467">
    <property type="entry name" value="His_kinase_dom"/>
</dbReference>
<keyword evidence="5" id="KW-0547">Nucleotide-binding</keyword>
<keyword evidence="17" id="KW-1185">Reference proteome</keyword>
<evidence type="ECO:0000313" key="17">
    <source>
        <dbReference type="Proteomes" id="UP000249239"/>
    </source>
</evidence>
<keyword evidence="11" id="KW-0804">Transcription</keyword>
<dbReference type="SUPFAM" id="SSF55874">
    <property type="entry name" value="ATPase domain of HSP90 chaperone/DNA topoisomerase II/histidine kinase"/>
    <property type="match status" value="1"/>
</dbReference>
<feature type="modified residue" description="4-aspartylphosphate" evidence="12">
    <location>
        <position position="1258"/>
    </location>
</feature>
<dbReference type="CDD" id="cd17574">
    <property type="entry name" value="REC_OmpR"/>
    <property type="match status" value="1"/>
</dbReference>
<keyword evidence="8" id="KW-0902">Two-component regulatory system</keyword>
<dbReference type="Proteomes" id="UP000249239">
    <property type="component" value="Unassembled WGS sequence"/>
</dbReference>
<sequence length="1462" mass="166692">MHKLSVCVITFLLIHVAYGQGIFRFEHYNTQNGLSQNTVFSVHCDPKGFLWIGTMNGLNRFDGYDFKIYKSIGSQPNMITNNRVSRIWDDARGFIWMESYDGYYHFFNPKNETFNTLPRYSAFEEEQNSKGTCFLQYTPNEVWMGASNSGVYRLQYQEANDTYSITQFLSRGTNAISNNKVSLIHADSDNNLWIGTIRGINFLSKTDIENQNMNFQHLNVDIEFTGAVAENNTEIWFGTRQNGILCYNKQNHAFWFRNASNSHPALSMPVTHLVAKDNRFWVGTAGMGLVNVNPETNQWISVPFHDQTVLDLYADRHHQMWVTGNLFGITRVETATMQTHYYELTPKDNLYATDLERHYFYEDKDNRLWIGLHGAGLANYDRNTDAFVFYRNNGTDPNTLSSNIVHCITEDHNGNMWIGTGQNNGGLDKVIRTTPAIRHLIPDEKDKSQNGNLVRCIMEDNNQVRWVATKNGKIHLFRSKESNPFQTINLITTPNSSEQGNNVYAMLQDDRGFIWLGTKGEGIGISKNPVTQGTSYNQLSFEWFKHNDNDSTSLPSNNIYDIIQLSPGRFCIGTFGNGISLASRRMGGKMEFVNINTANSNLSSNLVRSILLAHDNQLWIATAFGINCIDIKSLDQAQFQFRTFFHSPDTPESLSYNDVVHIFEDNEQHLWFTTYGGGANRLNYKKDQPIRFIHYSSDQGLGNDIVMGILQDNNGYIWLSTENGISKIDLRNNQMELYNANNKLFFNSFSENTCLKTHNGTLLFGGSNGLVAIHPEMEQLQKATYRIELTNLFIANKEITVHSPNSPLKQNISYTDVLELNHHQNAFSIQFSSLGYEDNMVMKYAYKLDNFESDWNEVGNQNRAVYTNLPPGRYTFRVKASSGAGIWDTNERVLSIRILPPWYRTWWAYLMFLTILVIATYWVHRTLTQLNLYRHDLLLEKKVNQMKLQFFTNISHEIRTPLTLIIGPLEDIINKSNLPDAVGKQLRVIRKNARRMLMLTNQLLDFRKIQNNKMTLQVSEIDIKRFALDIFNSFEPLAAHKNIHYSFECNTDDPKVWADVSRLDIIIYNLLSNALKFTDSGKTVTLRIDETPDAVNIAVIDHGRGIAPELLPEIFTRYTILSTNDLSGTGIGLSLSYELAKLHGGTIEVTSEPGQGSTFTLCLKKGNQHLTNQPEITIIHDAIHQPHPLTIPDNEIVDTTNPLDEPQIRTALVVEDNPEILDYICQSLRPEFNCIKAVNGQEALPLARQYNPSIIITDVMMPVMDGIEMTRTLKESIETSHLPVVMLTAKNDVADQIQGVETGAEAYITKPFNVEYLKSVALNLVIQREKIAGYLKKHKAIEPGNLNISSKDENFLNHLIEFINQNYANDINIDQMAAHCCLSRTVFYNKVKSLTNLSPIEFLRQMKLKIAAQLLEKGYNVSEVAFRVGYNDVKYFSRQFKSFYGYTPSKHPTSGSSPSDED</sequence>
<evidence type="ECO:0000256" key="12">
    <source>
        <dbReference type="PROSITE-ProRule" id="PRU00169"/>
    </source>
</evidence>
<dbReference type="InterPro" id="IPR013783">
    <property type="entry name" value="Ig-like_fold"/>
</dbReference>
<dbReference type="Pfam" id="PF07495">
    <property type="entry name" value="Y_Y_Y"/>
    <property type="match status" value="1"/>
</dbReference>
<protein>
    <recommendedName>
        <fullName evidence="2">histidine kinase</fullName>
        <ecNumber evidence="2">2.7.13.3</ecNumber>
    </recommendedName>
</protein>
<keyword evidence="7" id="KW-0067">ATP-binding</keyword>
<name>A0A2W7NI75_9BACT</name>
<dbReference type="GO" id="GO:0043565">
    <property type="term" value="F:sequence-specific DNA binding"/>
    <property type="evidence" value="ECO:0007669"/>
    <property type="project" value="InterPro"/>
</dbReference>
<dbReference type="InterPro" id="IPR036890">
    <property type="entry name" value="HATPase_C_sf"/>
</dbReference>
<dbReference type="InterPro" id="IPR004358">
    <property type="entry name" value="Sig_transdc_His_kin-like_C"/>
</dbReference>
<dbReference type="FunFam" id="1.10.287.130:FF:000045">
    <property type="entry name" value="Two-component system sensor histidine kinase/response regulator"/>
    <property type="match status" value="1"/>
</dbReference>
<dbReference type="Gene3D" id="2.60.40.10">
    <property type="entry name" value="Immunoglobulins"/>
    <property type="match status" value="1"/>
</dbReference>
<dbReference type="InterPro" id="IPR001789">
    <property type="entry name" value="Sig_transdc_resp-reg_receiver"/>
</dbReference>
<dbReference type="Pfam" id="PF00072">
    <property type="entry name" value="Response_reg"/>
    <property type="match status" value="1"/>
</dbReference>
<dbReference type="Gene3D" id="3.40.50.2300">
    <property type="match status" value="1"/>
</dbReference>
<dbReference type="GO" id="GO:0000155">
    <property type="term" value="F:phosphorelay sensor kinase activity"/>
    <property type="evidence" value="ECO:0007669"/>
    <property type="project" value="InterPro"/>
</dbReference>
<dbReference type="PROSITE" id="PS50110">
    <property type="entry name" value="RESPONSE_REGULATORY"/>
    <property type="match status" value="1"/>
</dbReference>
<dbReference type="EC" id="2.7.13.3" evidence="2"/>
<organism evidence="16 17">
    <name type="scientific">Breznakibacter xylanolyticus</name>
    <dbReference type="NCBI Taxonomy" id="990"/>
    <lineage>
        <taxon>Bacteria</taxon>
        <taxon>Pseudomonadati</taxon>
        <taxon>Bacteroidota</taxon>
        <taxon>Bacteroidia</taxon>
        <taxon>Marinilabiliales</taxon>
        <taxon>Marinilabiliaceae</taxon>
        <taxon>Breznakibacter</taxon>
    </lineage>
</organism>
<evidence type="ECO:0000256" key="5">
    <source>
        <dbReference type="ARBA" id="ARBA00022741"/>
    </source>
</evidence>
<evidence type="ECO:0000256" key="11">
    <source>
        <dbReference type="ARBA" id="ARBA00023163"/>
    </source>
</evidence>
<dbReference type="SUPFAM" id="SSF47384">
    <property type="entry name" value="Homodimeric domain of signal transducing histidine kinase"/>
    <property type="match status" value="1"/>
</dbReference>
<dbReference type="Gene3D" id="1.10.10.60">
    <property type="entry name" value="Homeodomain-like"/>
    <property type="match status" value="1"/>
</dbReference>
<dbReference type="SMART" id="SM00388">
    <property type="entry name" value="HisKA"/>
    <property type="match status" value="1"/>
</dbReference>
<evidence type="ECO:0000259" key="14">
    <source>
        <dbReference type="PROSITE" id="PS50109"/>
    </source>
</evidence>
<dbReference type="InterPro" id="IPR018060">
    <property type="entry name" value="HTH_AraC"/>
</dbReference>
<evidence type="ECO:0000256" key="7">
    <source>
        <dbReference type="ARBA" id="ARBA00022840"/>
    </source>
</evidence>
<evidence type="ECO:0000256" key="2">
    <source>
        <dbReference type="ARBA" id="ARBA00012438"/>
    </source>
</evidence>
<dbReference type="GO" id="GO:0005524">
    <property type="term" value="F:ATP binding"/>
    <property type="evidence" value="ECO:0007669"/>
    <property type="project" value="UniProtKB-KW"/>
</dbReference>
<proteinExistence type="predicted"/>
<evidence type="ECO:0000256" key="10">
    <source>
        <dbReference type="ARBA" id="ARBA00023125"/>
    </source>
</evidence>
<keyword evidence="3 12" id="KW-0597">Phosphoprotein</keyword>
<dbReference type="Pfam" id="PF12833">
    <property type="entry name" value="HTH_18"/>
    <property type="match status" value="1"/>
</dbReference>
<dbReference type="Gene3D" id="1.10.287.130">
    <property type="match status" value="1"/>
</dbReference>
<dbReference type="CDD" id="cd00063">
    <property type="entry name" value="FN3"/>
    <property type="match status" value="1"/>
</dbReference>
<dbReference type="InterPro" id="IPR011110">
    <property type="entry name" value="Reg_prop"/>
</dbReference>
<evidence type="ECO:0000259" key="15">
    <source>
        <dbReference type="PROSITE" id="PS50110"/>
    </source>
</evidence>
<keyword evidence="6 16" id="KW-0418">Kinase</keyword>
<reference evidence="16 17" key="1">
    <citation type="submission" date="2018-06" db="EMBL/GenBank/DDBJ databases">
        <title>Genomic Encyclopedia of Archaeal and Bacterial Type Strains, Phase II (KMG-II): from individual species to whole genera.</title>
        <authorList>
            <person name="Goeker M."/>
        </authorList>
    </citation>
    <scope>NUCLEOTIDE SEQUENCE [LARGE SCALE GENOMIC DNA]</scope>
    <source>
        <strain evidence="16 17">DSM 6779</strain>
    </source>
</reference>
<dbReference type="FunFam" id="2.60.40.10:FF:000791">
    <property type="entry name" value="Two-component system sensor histidine kinase/response regulator"/>
    <property type="match status" value="1"/>
</dbReference>
<dbReference type="GO" id="GO:0003700">
    <property type="term" value="F:DNA-binding transcription factor activity"/>
    <property type="evidence" value="ECO:0007669"/>
    <property type="project" value="InterPro"/>
</dbReference>
<feature type="domain" description="Histidine kinase" evidence="14">
    <location>
        <begin position="953"/>
        <end position="1167"/>
    </location>
</feature>
<dbReference type="InterPro" id="IPR009057">
    <property type="entry name" value="Homeodomain-like_sf"/>
</dbReference>
<dbReference type="InterPro" id="IPR015943">
    <property type="entry name" value="WD40/YVTN_repeat-like_dom_sf"/>
</dbReference>
<keyword evidence="9" id="KW-0805">Transcription regulation</keyword>
<dbReference type="SUPFAM" id="SSF50998">
    <property type="entry name" value="Quinoprotein alcohol dehydrogenase-like"/>
    <property type="match status" value="1"/>
</dbReference>
<dbReference type="PRINTS" id="PR00344">
    <property type="entry name" value="BCTRLSENSOR"/>
</dbReference>
<dbReference type="SMART" id="SM00342">
    <property type="entry name" value="HTH_ARAC"/>
    <property type="match status" value="1"/>
</dbReference>
<dbReference type="InterPro" id="IPR003661">
    <property type="entry name" value="HisK_dim/P_dom"/>
</dbReference>
<dbReference type="PROSITE" id="PS01124">
    <property type="entry name" value="HTH_ARAC_FAMILY_2"/>
    <property type="match status" value="1"/>
</dbReference>
<evidence type="ECO:0000259" key="13">
    <source>
        <dbReference type="PROSITE" id="PS01124"/>
    </source>
</evidence>
<dbReference type="InterPro" id="IPR011006">
    <property type="entry name" value="CheY-like_superfamily"/>
</dbReference>
<dbReference type="InterPro" id="IPR036097">
    <property type="entry name" value="HisK_dim/P_sf"/>
</dbReference>
<dbReference type="InterPro" id="IPR011047">
    <property type="entry name" value="Quinoprotein_ADH-like_sf"/>
</dbReference>